<dbReference type="CDD" id="cd01948">
    <property type="entry name" value="EAL"/>
    <property type="match status" value="1"/>
</dbReference>
<keyword evidence="1" id="KW-0812">Transmembrane</keyword>
<organism evidence="4 5">
    <name type="scientific">Aurantimonas manganoxydans (strain ATCC BAA-1229 / DSM 21871 / SI85-9A1)</name>
    <dbReference type="NCBI Taxonomy" id="287752"/>
    <lineage>
        <taxon>Bacteria</taxon>
        <taxon>Pseudomonadati</taxon>
        <taxon>Pseudomonadota</taxon>
        <taxon>Alphaproteobacteria</taxon>
        <taxon>Hyphomicrobiales</taxon>
        <taxon>Aurantimonadaceae</taxon>
        <taxon>Aurantimonas</taxon>
    </lineage>
</organism>
<dbReference type="InterPro" id="IPR001633">
    <property type="entry name" value="EAL_dom"/>
</dbReference>
<evidence type="ECO:0000256" key="1">
    <source>
        <dbReference type="SAM" id="Phobius"/>
    </source>
</evidence>
<dbReference type="CDD" id="cd01949">
    <property type="entry name" value="GGDEF"/>
    <property type="match status" value="1"/>
</dbReference>
<protein>
    <submittedName>
        <fullName evidence="4">Possible signaling protein, diguanylate cyclase, EAL and GGDEF domains</fullName>
    </submittedName>
</protein>
<dbReference type="SMART" id="SM00052">
    <property type="entry name" value="EAL"/>
    <property type="match status" value="1"/>
</dbReference>
<feature type="transmembrane region" description="Helical" evidence="1">
    <location>
        <begin position="169"/>
        <end position="186"/>
    </location>
</feature>
<dbReference type="Pfam" id="PF00990">
    <property type="entry name" value="GGDEF"/>
    <property type="match status" value="1"/>
</dbReference>
<dbReference type="PANTHER" id="PTHR44757:SF2">
    <property type="entry name" value="BIOFILM ARCHITECTURE MAINTENANCE PROTEIN MBAA"/>
    <property type="match status" value="1"/>
</dbReference>
<feature type="transmembrane region" description="Helical" evidence="1">
    <location>
        <begin position="28"/>
        <end position="47"/>
    </location>
</feature>
<dbReference type="SMART" id="SM00267">
    <property type="entry name" value="GGDEF"/>
    <property type="match status" value="1"/>
</dbReference>
<dbReference type="PROSITE" id="PS50887">
    <property type="entry name" value="GGDEF"/>
    <property type="match status" value="1"/>
</dbReference>
<accession>Q1YKD4</accession>
<dbReference type="SUPFAM" id="SSF55073">
    <property type="entry name" value="Nucleotide cyclase"/>
    <property type="match status" value="1"/>
</dbReference>
<dbReference type="Gene3D" id="3.30.70.270">
    <property type="match status" value="1"/>
</dbReference>
<dbReference type="PROSITE" id="PS50883">
    <property type="entry name" value="EAL"/>
    <property type="match status" value="1"/>
</dbReference>
<dbReference type="BioCyc" id="AURANTIMONAS:SI859A1_00709-MONOMER"/>
<evidence type="ECO:0000313" key="5">
    <source>
        <dbReference type="Proteomes" id="UP000000321"/>
    </source>
</evidence>
<dbReference type="HOGENOM" id="CLU_000445_70_49_5"/>
<dbReference type="Pfam" id="PF00563">
    <property type="entry name" value="EAL"/>
    <property type="match status" value="1"/>
</dbReference>
<dbReference type="InterPro" id="IPR052155">
    <property type="entry name" value="Biofilm_reg_signaling"/>
</dbReference>
<dbReference type="RefSeq" id="WP_009208584.1">
    <property type="nucleotide sequence ID" value="NZ_BBWP01000013.1"/>
</dbReference>
<feature type="transmembrane region" description="Helical" evidence="1">
    <location>
        <begin position="53"/>
        <end position="71"/>
    </location>
</feature>
<dbReference type="Gene3D" id="3.20.20.450">
    <property type="entry name" value="EAL domain"/>
    <property type="match status" value="1"/>
</dbReference>
<dbReference type="NCBIfam" id="TIGR00254">
    <property type="entry name" value="GGDEF"/>
    <property type="match status" value="1"/>
</dbReference>
<dbReference type="PANTHER" id="PTHR44757">
    <property type="entry name" value="DIGUANYLATE CYCLASE DGCP"/>
    <property type="match status" value="1"/>
</dbReference>
<dbReference type="AlphaFoldDB" id="Q1YKD4"/>
<feature type="domain" description="EAL" evidence="2">
    <location>
        <begin position="376"/>
        <end position="627"/>
    </location>
</feature>
<dbReference type="EMBL" id="AAPJ01000002">
    <property type="protein sequence ID" value="EAS50589.1"/>
    <property type="molecule type" value="Genomic_DNA"/>
</dbReference>
<evidence type="ECO:0000259" key="3">
    <source>
        <dbReference type="PROSITE" id="PS50887"/>
    </source>
</evidence>
<keyword evidence="1" id="KW-1133">Transmembrane helix</keyword>
<dbReference type="InterPro" id="IPR035919">
    <property type="entry name" value="EAL_sf"/>
</dbReference>
<proteinExistence type="predicted"/>
<evidence type="ECO:0000313" key="4">
    <source>
        <dbReference type="EMBL" id="EAS50589.1"/>
    </source>
</evidence>
<dbReference type="SUPFAM" id="SSF141868">
    <property type="entry name" value="EAL domain-like"/>
    <property type="match status" value="1"/>
</dbReference>
<reference evidence="4 5" key="1">
    <citation type="journal article" date="2008" name="Appl. Environ. Microbiol.">
        <title>Genomic insights into Mn(II) oxidation by the marine alphaproteobacterium Aurantimonas sp. strain SI85-9A1.</title>
        <authorList>
            <person name="Dick G.J."/>
            <person name="Podell S."/>
            <person name="Johnson H.A."/>
            <person name="Rivera-Espinoza Y."/>
            <person name="Bernier-Latmani R."/>
            <person name="McCarthy J.K."/>
            <person name="Torpey J.W."/>
            <person name="Clement B.G."/>
            <person name="Gaasterland T."/>
            <person name="Tebo B.M."/>
        </authorList>
    </citation>
    <scope>NUCLEOTIDE SEQUENCE [LARGE SCALE GENOMIC DNA]</scope>
    <source>
        <strain evidence="4 5">SI85-9A1</strain>
    </source>
</reference>
<name>Q1YKD4_AURMS</name>
<keyword evidence="5" id="KW-1185">Reference proteome</keyword>
<sequence length="645" mass="70906">MLLTRELQLGGWEASERVEIVRSLHGDMLSFAYASVAVAVGASMTAIQTGQNALWSVVAFTSLIAAIRLVTMLMVRQRSHNADFDVVFWERLYLVLGTVHVASVGAWTTIVFLVGGGAFAQVVSFATAIGYLIGIQARNFPSPLIARVQTAAAAVPMVTGLLIQGTAWYVGYAFILLVFFAGILRTNGRICETFLGALRAARMNEELAHFDTLTHLPNRAYTNRRLDELTRDTYEPFAVHFVDLDRFKRINDTLGHKAGDAVLIETARRFREVVGTSGFISRFAGDEFLILQYGADAEAAAGLADRLVEAMREPFMIHGAPATTGCSVGTALFPLHGEDAELLTRQADTALYQAKSAGRSTARMFAADMLDRETNRLRIETGLRLALEDNQLRLFFQPLVEPNTLRISTCEALIRWMAPDGRMISPGEFLPVAEETGLMGTLTDWTLYEAMRIASDWPSSVAVAVNLSPSQLLRADMVEVISTALRETNFDPRRLEIEITENLLLGEHQPVLAKLEALRDMGISIALDDFGTGFSNFSYIARLPIGKVKIDRSFLTGIIADKRRQSLLRGFVHLVASLDLRIVVEGVETIELLEFVSSDPQVTQIQGFVFGRPLPETAIGTLLRASSSTGREMAESRPRIAISGQ</sequence>
<feature type="domain" description="GGDEF" evidence="3">
    <location>
        <begin position="235"/>
        <end position="367"/>
    </location>
</feature>
<comment type="caution">
    <text evidence="4">The sequence shown here is derived from an EMBL/GenBank/DDBJ whole genome shotgun (WGS) entry which is preliminary data.</text>
</comment>
<feature type="transmembrane region" description="Helical" evidence="1">
    <location>
        <begin position="118"/>
        <end position="137"/>
    </location>
</feature>
<dbReference type="InterPro" id="IPR000160">
    <property type="entry name" value="GGDEF_dom"/>
</dbReference>
<dbReference type="InterPro" id="IPR043128">
    <property type="entry name" value="Rev_trsase/Diguanyl_cyclase"/>
</dbReference>
<evidence type="ECO:0000259" key="2">
    <source>
        <dbReference type="PROSITE" id="PS50883"/>
    </source>
</evidence>
<keyword evidence="1" id="KW-0472">Membrane</keyword>
<dbReference type="InterPro" id="IPR029787">
    <property type="entry name" value="Nucleotide_cyclase"/>
</dbReference>
<dbReference type="OrthoDB" id="9814202at2"/>
<feature type="transmembrane region" description="Helical" evidence="1">
    <location>
        <begin position="92"/>
        <end position="112"/>
    </location>
</feature>
<dbReference type="Proteomes" id="UP000000321">
    <property type="component" value="Unassembled WGS sequence"/>
</dbReference>
<gene>
    <name evidence="4" type="ORF">SI859A1_00709</name>
</gene>